<dbReference type="Pfam" id="PF10639">
    <property type="entry name" value="TMEM234"/>
    <property type="match status" value="1"/>
</dbReference>
<evidence type="ECO:0000256" key="5">
    <source>
        <dbReference type="SAM" id="Phobius"/>
    </source>
</evidence>
<keyword evidence="4 5" id="KW-0472">Membrane</keyword>
<keyword evidence="2 5" id="KW-0812">Transmembrane</keyword>
<evidence type="ECO:0000256" key="3">
    <source>
        <dbReference type="ARBA" id="ARBA00022989"/>
    </source>
</evidence>
<feature type="transmembrane region" description="Helical" evidence="5">
    <location>
        <begin position="120"/>
        <end position="138"/>
    </location>
</feature>
<dbReference type="Proteomes" id="UP000663828">
    <property type="component" value="Unassembled WGS sequence"/>
</dbReference>
<evidence type="ECO:0000256" key="2">
    <source>
        <dbReference type="ARBA" id="ARBA00022692"/>
    </source>
</evidence>
<dbReference type="AlphaFoldDB" id="A0A814Y9G4"/>
<dbReference type="EMBL" id="CAJNOR010001964">
    <property type="protein sequence ID" value="CAF1227284.1"/>
    <property type="molecule type" value="Genomic_DNA"/>
</dbReference>
<comment type="subcellular location">
    <subcellularLocation>
        <location evidence="1">Membrane</location>
        <topology evidence="1">Multi-pass membrane protein</topology>
    </subcellularLocation>
</comment>
<dbReference type="InterPro" id="IPR018908">
    <property type="entry name" value="TMEM234"/>
</dbReference>
<comment type="caution">
    <text evidence="6">The sequence shown here is derived from an EMBL/GenBank/DDBJ whole genome shotgun (WGS) entry which is preliminary data.</text>
</comment>
<evidence type="ECO:0000256" key="4">
    <source>
        <dbReference type="ARBA" id="ARBA00023136"/>
    </source>
</evidence>
<reference evidence="6" key="1">
    <citation type="submission" date="2021-02" db="EMBL/GenBank/DDBJ databases">
        <authorList>
            <person name="Nowell W R."/>
        </authorList>
    </citation>
    <scope>NUCLEOTIDE SEQUENCE</scope>
</reference>
<dbReference type="PANTHER" id="PTHR28668:SF1">
    <property type="entry name" value="TRANSMEMBRANE PROTEIN 234"/>
    <property type="match status" value="1"/>
</dbReference>
<dbReference type="GO" id="GO:0016020">
    <property type="term" value="C:membrane"/>
    <property type="evidence" value="ECO:0007669"/>
    <property type="project" value="UniProtKB-SubCell"/>
</dbReference>
<organism evidence="6 7">
    <name type="scientific">Adineta ricciae</name>
    <name type="common">Rotifer</name>
    <dbReference type="NCBI Taxonomy" id="249248"/>
    <lineage>
        <taxon>Eukaryota</taxon>
        <taxon>Metazoa</taxon>
        <taxon>Spiralia</taxon>
        <taxon>Gnathifera</taxon>
        <taxon>Rotifera</taxon>
        <taxon>Eurotatoria</taxon>
        <taxon>Bdelloidea</taxon>
        <taxon>Adinetida</taxon>
        <taxon>Adinetidae</taxon>
        <taxon>Adineta</taxon>
    </lineage>
</organism>
<evidence type="ECO:0000313" key="6">
    <source>
        <dbReference type="EMBL" id="CAF1227284.1"/>
    </source>
</evidence>
<feature type="transmembrane region" description="Helical" evidence="5">
    <location>
        <begin position="49"/>
        <end position="68"/>
    </location>
</feature>
<name>A0A814Y9G4_ADIRI</name>
<dbReference type="PANTHER" id="PTHR28668">
    <property type="entry name" value="TRANSMEMBRANE PROTEIN 234"/>
    <property type="match status" value="1"/>
</dbReference>
<evidence type="ECO:0000313" key="7">
    <source>
        <dbReference type="Proteomes" id="UP000663828"/>
    </source>
</evidence>
<proteinExistence type="predicted"/>
<protein>
    <submittedName>
        <fullName evidence="6">Uncharacterized protein</fullName>
    </submittedName>
</protein>
<accession>A0A814Y9G4</accession>
<keyword evidence="3 5" id="KW-1133">Transmembrane helix</keyword>
<gene>
    <name evidence="6" type="ORF">XAT740_LOCUS25030</name>
</gene>
<keyword evidence="7" id="KW-1185">Reference proteome</keyword>
<sequence length="142" mass="16229">MFVLCIATAFIWGITNWFLKQGSTGLQRIQYDNRLKQFTAEIWYFFTNAQYWIPFLFNQFGSVLYYYSLAKTGIKNLIGIIELSTDFQLDFSTAVPVTNALTLLITYLCDVISRPQLLNSRFLLGMLCVTSGVALCVISKPH</sequence>
<evidence type="ECO:0000256" key="1">
    <source>
        <dbReference type="ARBA" id="ARBA00004141"/>
    </source>
</evidence>